<keyword evidence="3" id="KW-1185">Reference proteome</keyword>
<dbReference type="PANTHER" id="PTHR43441">
    <property type="entry name" value="RIBOSOMAL-PROTEIN-SERINE ACETYLTRANSFERASE"/>
    <property type="match status" value="1"/>
</dbReference>
<reference evidence="2" key="1">
    <citation type="submission" date="2021-01" db="EMBL/GenBank/DDBJ databases">
        <title>Whole genome shotgun sequence of Actinoplanes nipponensis NBRC 14063.</title>
        <authorList>
            <person name="Komaki H."/>
            <person name="Tamura T."/>
        </authorList>
    </citation>
    <scope>NUCLEOTIDE SEQUENCE</scope>
    <source>
        <strain evidence="2">NBRC 14063</strain>
    </source>
</reference>
<evidence type="ECO:0000313" key="3">
    <source>
        <dbReference type="Proteomes" id="UP000647172"/>
    </source>
</evidence>
<dbReference type="PROSITE" id="PS51186">
    <property type="entry name" value="GNAT"/>
    <property type="match status" value="1"/>
</dbReference>
<dbReference type="Pfam" id="PF13302">
    <property type="entry name" value="Acetyltransf_3"/>
    <property type="match status" value="1"/>
</dbReference>
<dbReference type="GO" id="GO:0005737">
    <property type="term" value="C:cytoplasm"/>
    <property type="evidence" value="ECO:0007669"/>
    <property type="project" value="TreeGrafter"/>
</dbReference>
<evidence type="ECO:0000313" key="2">
    <source>
        <dbReference type="EMBL" id="GIE54374.1"/>
    </source>
</evidence>
<feature type="domain" description="N-acetyltransferase" evidence="1">
    <location>
        <begin position="30"/>
        <end position="194"/>
    </location>
</feature>
<comment type="caution">
    <text evidence="2">The sequence shown here is derived from an EMBL/GenBank/DDBJ whole genome shotgun (WGS) entry which is preliminary data.</text>
</comment>
<sequence>MIGVPPLVAPLLDAGALARLEQPVLAGDGFVLRPWRAGDAAVVAGAYADPGIQQWHARSLSRTEAAAWVAQWPRRWRDESGAGWAVADDRDDTVLGQLSLRRIDLAEGLAEISYWVLPAARGRQLAARALTVLGGWGFGVLGLHRIEVLHSTRNVASCRVAERAGYPAEGTKRSEARHADGWHDMHLHARIAGDPKPPAPAG</sequence>
<dbReference type="SUPFAM" id="SSF55729">
    <property type="entry name" value="Acyl-CoA N-acyltransferases (Nat)"/>
    <property type="match status" value="1"/>
</dbReference>
<gene>
    <name evidence="2" type="ORF">Ani05nite_79080</name>
</gene>
<dbReference type="Proteomes" id="UP000647172">
    <property type="component" value="Unassembled WGS sequence"/>
</dbReference>
<accession>A0A919JNM0</accession>
<protein>
    <submittedName>
        <fullName evidence="2">Acetyltransferase</fullName>
    </submittedName>
</protein>
<dbReference type="EMBL" id="BOMQ01000100">
    <property type="protein sequence ID" value="GIE54374.1"/>
    <property type="molecule type" value="Genomic_DNA"/>
</dbReference>
<dbReference type="InterPro" id="IPR016181">
    <property type="entry name" value="Acyl_CoA_acyltransferase"/>
</dbReference>
<dbReference type="Gene3D" id="3.40.630.30">
    <property type="match status" value="1"/>
</dbReference>
<organism evidence="2 3">
    <name type="scientific">Actinoplanes nipponensis</name>
    <dbReference type="NCBI Taxonomy" id="135950"/>
    <lineage>
        <taxon>Bacteria</taxon>
        <taxon>Bacillati</taxon>
        <taxon>Actinomycetota</taxon>
        <taxon>Actinomycetes</taxon>
        <taxon>Micromonosporales</taxon>
        <taxon>Micromonosporaceae</taxon>
        <taxon>Actinoplanes</taxon>
    </lineage>
</organism>
<dbReference type="GO" id="GO:1990189">
    <property type="term" value="F:protein N-terminal-serine acetyltransferase activity"/>
    <property type="evidence" value="ECO:0007669"/>
    <property type="project" value="TreeGrafter"/>
</dbReference>
<dbReference type="GO" id="GO:0008999">
    <property type="term" value="F:protein-N-terminal-alanine acetyltransferase activity"/>
    <property type="evidence" value="ECO:0007669"/>
    <property type="project" value="TreeGrafter"/>
</dbReference>
<proteinExistence type="predicted"/>
<dbReference type="InterPro" id="IPR051908">
    <property type="entry name" value="Ribosomal_N-acetyltransferase"/>
</dbReference>
<name>A0A919JNM0_9ACTN</name>
<evidence type="ECO:0000259" key="1">
    <source>
        <dbReference type="PROSITE" id="PS51186"/>
    </source>
</evidence>
<dbReference type="PANTHER" id="PTHR43441:SF10">
    <property type="entry name" value="ACETYLTRANSFERASE"/>
    <property type="match status" value="1"/>
</dbReference>
<dbReference type="InterPro" id="IPR000182">
    <property type="entry name" value="GNAT_dom"/>
</dbReference>
<dbReference type="AlphaFoldDB" id="A0A919JNM0"/>